<accession>A0A8D9AK30</accession>
<dbReference type="EMBL" id="HBUF01575099">
    <property type="protein sequence ID" value="CAG6768023.1"/>
    <property type="molecule type" value="Transcribed_RNA"/>
</dbReference>
<reference evidence="1" key="1">
    <citation type="submission" date="2021-05" db="EMBL/GenBank/DDBJ databases">
        <authorList>
            <person name="Alioto T."/>
            <person name="Alioto T."/>
            <person name="Gomez Garrido J."/>
        </authorList>
    </citation>
    <scope>NUCLEOTIDE SEQUENCE</scope>
</reference>
<protein>
    <submittedName>
        <fullName evidence="1">Uncharacterized protein</fullName>
    </submittedName>
</protein>
<dbReference type="EMBL" id="HBUF01575093">
    <property type="protein sequence ID" value="CAG6767989.1"/>
    <property type="molecule type" value="Transcribed_RNA"/>
</dbReference>
<proteinExistence type="predicted"/>
<name>A0A8D9AK30_9HEMI</name>
<organism evidence="1">
    <name type="scientific">Cacopsylla melanoneura</name>
    <dbReference type="NCBI Taxonomy" id="428564"/>
    <lineage>
        <taxon>Eukaryota</taxon>
        <taxon>Metazoa</taxon>
        <taxon>Ecdysozoa</taxon>
        <taxon>Arthropoda</taxon>
        <taxon>Hexapoda</taxon>
        <taxon>Insecta</taxon>
        <taxon>Pterygota</taxon>
        <taxon>Neoptera</taxon>
        <taxon>Paraneoptera</taxon>
        <taxon>Hemiptera</taxon>
        <taxon>Sternorrhyncha</taxon>
        <taxon>Psylloidea</taxon>
        <taxon>Psyllidae</taxon>
        <taxon>Psyllinae</taxon>
        <taxon>Cacopsylla</taxon>
    </lineage>
</organism>
<sequence length="154" mass="16387">MLNSSVWVTYLYAYPRLVLSNAHSCTRSLPSLRLQDQTSSGSLGENEELVTIHCLPPPMITLMFLPGSSSTICLAISLQWCVARGGILSSHSHFLLATCAYSALGVACVTRVVVTKPVCLPAFCAHVMIESTLLSSDRDASQSSALTLASTPAV</sequence>
<evidence type="ECO:0000313" key="1">
    <source>
        <dbReference type="EMBL" id="CAG6767989.1"/>
    </source>
</evidence>
<dbReference type="AlphaFoldDB" id="A0A8D9AK30"/>